<accession>A0A4P8YGN5</accession>
<dbReference type="RefSeq" id="WP_138094972.1">
    <property type="nucleotide sequence ID" value="NZ_CP040428.1"/>
</dbReference>
<feature type="domain" description="Xylose isomerase-like TIM barrel" evidence="4">
    <location>
        <begin position="21"/>
        <end position="253"/>
    </location>
</feature>
<dbReference type="Gene3D" id="3.20.20.150">
    <property type="entry name" value="Divalent-metal-dependent TIM barrel enzymes"/>
    <property type="match status" value="1"/>
</dbReference>
<dbReference type="EMBL" id="CP040428">
    <property type="protein sequence ID" value="QCT19083.1"/>
    <property type="molecule type" value="Genomic_DNA"/>
</dbReference>
<sequence length="258" mass="28710">MLRFAANLTMLYPEYPFLERFDRAAADGFQAVEFFFPYGTPAETFSQALERNQQELVLFNMPLGDWDAGERGFASQPSRCDDFRAGLDQAVAYGKALRPPRINCPSGPEGNDAQPWPTLVENMTMAARALADIDVQLVVEPINRNDVPGAVISNVEQALALFEKVDSDNIAIQFDLWHSLRAGEDPFSVLKSHMDRIAHIQIADVPGRHQPGTGEVDFEKLFTLIDNSGYQGWVSLEYHPQGGTQESFSTLRQMGILG</sequence>
<dbReference type="GO" id="GO:0008903">
    <property type="term" value="F:hydroxypyruvate isomerase activity"/>
    <property type="evidence" value="ECO:0007669"/>
    <property type="project" value="TreeGrafter"/>
</dbReference>
<comment type="similarity">
    <text evidence="2">Belongs to the hyi family.</text>
</comment>
<gene>
    <name evidence="5" type="ORF">FEM41_05145</name>
</gene>
<feature type="active site" description="Proton donor/acceptor" evidence="3">
    <location>
        <position position="140"/>
    </location>
</feature>
<dbReference type="AlphaFoldDB" id="A0A4P8YGN5"/>
<dbReference type="SUPFAM" id="SSF51658">
    <property type="entry name" value="Xylose isomerase-like"/>
    <property type="match status" value="1"/>
</dbReference>
<evidence type="ECO:0000313" key="5">
    <source>
        <dbReference type="EMBL" id="QCT19083.1"/>
    </source>
</evidence>
<dbReference type="Proteomes" id="UP000302163">
    <property type="component" value="Chromosome"/>
</dbReference>
<dbReference type="PANTHER" id="PTHR43489:SF6">
    <property type="entry name" value="HYDROXYPYRUVATE ISOMERASE-RELATED"/>
    <property type="match status" value="1"/>
</dbReference>
<dbReference type="InterPro" id="IPR026040">
    <property type="entry name" value="HyI-like"/>
</dbReference>
<evidence type="ECO:0000256" key="3">
    <source>
        <dbReference type="PIRSR" id="PIRSR006241-50"/>
    </source>
</evidence>
<dbReference type="InterPro" id="IPR036237">
    <property type="entry name" value="Xyl_isomerase-like_sf"/>
</dbReference>
<dbReference type="GO" id="GO:0046487">
    <property type="term" value="P:glyoxylate metabolic process"/>
    <property type="evidence" value="ECO:0007669"/>
    <property type="project" value="TreeGrafter"/>
</dbReference>
<evidence type="ECO:0000313" key="6">
    <source>
        <dbReference type="Proteomes" id="UP000302163"/>
    </source>
</evidence>
<proteinExistence type="inferred from homology"/>
<protein>
    <submittedName>
        <fullName evidence="5">TIM barrel protein</fullName>
    </submittedName>
</protein>
<dbReference type="PANTHER" id="PTHR43489">
    <property type="entry name" value="ISOMERASE"/>
    <property type="match status" value="1"/>
</dbReference>
<dbReference type="PIRSF" id="PIRSF006241">
    <property type="entry name" value="HyI"/>
    <property type="match status" value="1"/>
</dbReference>
<organism evidence="5 6">
    <name type="scientific">Jejubacter calystegiae</name>
    <dbReference type="NCBI Taxonomy" id="2579935"/>
    <lineage>
        <taxon>Bacteria</taxon>
        <taxon>Pseudomonadati</taxon>
        <taxon>Pseudomonadota</taxon>
        <taxon>Gammaproteobacteria</taxon>
        <taxon>Enterobacterales</taxon>
        <taxon>Enterobacteriaceae</taxon>
        <taxon>Jejubacter</taxon>
    </lineage>
</organism>
<dbReference type="InterPro" id="IPR050417">
    <property type="entry name" value="Sugar_Epim/Isomerase"/>
</dbReference>
<feature type="active site" description="Proton donor/acceptor" evidence="3">
    <location>
        <position position="237"/>
    </location>
</feature>
<evidence type="ECO:0000256" key="2">
    <source>
        <dbReference type="PIRNR" id="PIRNR006241"/>
    </source>
</evidence>
<reference evidence="5 6" key="1">
    <citation type="submission" date="2019-05" db="EMBL/GenBank/DDBJ databases">
        <title>Complete genome sequence of Izhakiella calystegiae KSNA2, an endophyte isolated from beach morning glory (Calystegia soldanella).</title>
        <authorList>
            <person name="Jiang L."/>
            <person name="Jeong J.C."/>
            <person name="Kim C.Y."/>
            <person name="Kim D.H."/>
            <person name="Kim S.W."/>
            <person name="Lee j."/>
        </authorList>
    </citation>
    <scope>NUCLEOTIDE SEQUENCE [LARGE SCALE GENOMIC DNA]</scope>
    <source>
        <strain evidence="5 6">KSNA2</strain>
    </source>
</reference>
<evidence type="ECO:0000256" key="1">
    <source>
        <dbReference type="ARBA" id="ARBA00023235"/>
    </source>
</evidence>
<keyword evidence="1 2" id="KW-0413">Isomerase</keyword>
<keyword evidence="6" id="KW-1185">Reference proteome</keyword>
<dbReference type="Pfam" id="PF01261">
    <property type="entry name" value="AP_endonuc_2"/>
    <property type="match status" value="1"/>
</dbReference>
<dbReference type="OrthoDB" id="9786584at2"/>
<dbReference type="InterPro" id="IPR013022">
    <property type="entry name" value="Xyl_isomerase-like_TIM-brl"/>
</dbReference>
<dbReference type="KEGG" id="izh:FEM41_05145"/>
<name>A0A4P8YGN5_9ENTR</name>
<evidence type="ECO:0000259" key="4">
    <source>
        <dbReference type="Pfam" id="PF01261"/>
    </source>
</evidence>